<protein>
    <submittedName>
        <fullName evidence="2">Uncharacterized protein</fullName>
    </submittedName>
</protein>
<name>A0ABN3QAF9_9ACTN</name>
<reference evidence="2 3" key="1">
    <citation type="journal article" date="2019" name="Int. J. Syst. Evol. Microbiol.">
        <title>The Global Catalogue of Microorganisms (GCM) 10K type strain sequencing project: providing services to taxonomists for standard genome sequencing and annotation.</title>
        <authorList>
            <consortium name="The Broad Institute Genomics Platform"/>
            <consortium name="The Broad Institute Genome Sequencing Center for Infectious Disease"/>
            <person name="Wu L."/>
            <person name="Ma J."/>
        </authorList>
    </citation>
    <scope>NUCLEOTIDE SEQUENCE [LARGE SCALE GENOMIC DNA]</scope>
    <source>
        <strain evidence="2 3">JCM 16373</strain>
    </source>
</reference>
<evidence type="ECO:0000313" key="3">
    <source>
        <dbReference type="Proteomes" id="UP001501447"/>
    </source>
</evidence>
<feature type="chain" id="PRO_5045193560" evidence="1">
    <location>
        <begin position="32"/>
        <end position="118"/>
    </location>
</feature>
<evidence type="ECO:0000256" key="1">
    <source>
        <dbReference type="SAM" id="SignalP"/>
    </source>
</evidence>
<sequence>MLHPIRKSFALAAAVVALGGGAALSAAPAVAAPAAVAPSAPGKAAAPKVTVQGTAPACVRRDVIKHKKTVTVGNDCGKAMHLKVVINNGPDSKCLTYQNGEAWTWHWGMGSYGKVVTC</sequence>
<evidence type="ECO:0000313" key="2">
    <source>
        <dbReference type="EMBL" id="GAA2621049.1"/>
    </source>
</evidence>
<proteinExistence type="predicted"/>
<keyword evidence="3" id="KW-1185">Reference proteome</keyword>
<dbReference type="InterPro" id="IPR036379">
    <property type="entry name" value="A-amylase_inhib_sf"/>
</dbReference>
<feature type="signal peptide" evidence="1">
    <location>
        <begin position="1"/>
        <end position="31"/>
    </location>
</feature>
<gene>
    <name evidence="2" type="ORF">GCM10009863_38880</name>
</gene>
<organism evidence="2 3">
    <name type="scientific">Streptomyces axinellae</name>
    <dbReference type="NCBI Taxonomy" id="552788"/>
    <lineage>
        <taxon>Bacteria</taxon>
        <taxon>Bacillati</taxon>
        <taxon>Actinomycetota</taxon>
        <taxon>Actinomycetes</taxon>
        <taxon>Kitasatosporales</taxon>
        <taxon>Streptomycetaceae</taxon>
        <taxon>Streptomyces</taxon>
    </lineage>
</organism>
<dbReference type="SUPFAM" id="SSF49498">
    <property type="entry name" value="alpha-Amylase inhibitor tendamistat"/>
    <property type="match status" value="1"/>
</dbReference>
<accession>A0ABN3QAF9</accession>
<dbReference type="RefSeq" id="WP_344567594.1">
    <property type="nucleotide sequence ID" value="NZ_BAAARJ010000012.1"/>
</dbReference>
<keyword evidence="1" id="KW-0732">Signal</keyword>
<dbReference type="EMBL" id="BAAARJ010000012">
    <property type="protein sequence ID" value="GAA2621049.1"/>
    <property type="molecule type" value="Genomic_DNA"/>
</dbReference>
<comment type="caution">
    <text evidence="2">The sequence shown here is derived from an EMBL/GenBank/DDBJ whole genome shotgun (WGS) entry which is preliminary data.</text>
</comment>
<dbReference type="Proteomes" id="UP001501447">
    <property type="component" value="Unassembled WGS sequence"/>
</dbReference>
<dbReference type="Gene3D" id="2.60.40.20">
    <property type="entry name" value="Alpha-amylase inhibitor"/>
    <property type="match status" value="1"/>
</dbReference>